<dbReference type="Gene3D" id="1.10.10.10">
    <property type="entry name" value="Winged helix-like DNA-binding domain superfamily/Winged helix DNA-binding domain"/>
    <property type="match status" value="1"/>
</dbReference>
<dbReference type="PROSITE" id="PS51118">
    <property type="entry name" value="HTH_HXLR"/>
    <property type="match status" value="1"/>
</dbReference>
<dbReference type="RefSeq" id="WP_093786010.1">
    <property type="nucleotide sequence ID" value="NZ_FNIE01000009.1"/>
</dbReference>
<dbReference type="STRING" id="310781.SAMN05216259_10998"/>
<reference evidence="5 6" key="1">
    <citation type="submission" date="2016-10" db="EMBL/GenBank/DDBJ databases">
        <authorList>
            <person name="de Groot N.N."/>
        </authorList>
    </citation>
    <scope>NUCLEOTIDE SEQUENCE [LARGE SCALE GENOMIC DNA]</scope>
    <source>
        <strain evidence="5 6">CGMCC 4.2022</strain>
    </source>
</reference>
<name>A0A1H0ISM0_9ACTN</name>
<dbReference type="EMBL" id="FNIE01000009">
    <property type="protein sequence ID" value="SDO34466.1"/>
    <property type="molecule type" value="Genomic_DNA"/>
</dbReference>
<evidence type="ECO:0000313" key="6">
    <source>
        <dbReference type="Proteomes" id="UP000199341"/>
    </source>
</evidence>
<dbReference type="GO" id="GO:0003677">
    <property type="term" value="F:DNA binding"/>
    <property type="evidence" value="ECO:0007669"/>
    <property type="project" value="UniProtKB-KW"/>
</dbReference>
<proteinExistence type="predicted"/>
<evidence type="ECO:0000313" key="5">
    <source>
        <dbReference type="EMBL" id="SDO34466.1"/>
    </source>
</evidence>
<dbReference type="PANTHER" id="PTHR33204">
    <property type="entry name" value="TRANSCRIPTIONAL REGULATOR, MARR FAMILY"/>
    <property type="match status" value="1"/>
</dbReference>
<dbReference type="InterPro" id="IPR002577">
    <property type="entry name" value="HTH_HxlR"/>
</dbReference>
<keyword evidence="1" id="KW-0805">Transcription regulation</keyword>
<protein>
    <submittedName>
        <fullName evidence="5">Transcriptional regulator, HxlR family</fullName>
    </submittedName>
</protein>
<gene>
    <name evidence="5" type="ORF">SAMN05216259_10998</name>
</gene>
<dbReference type="Proteomes" id="UP000199341">
    <property type="component" value="Unassembled WGS sequence"/>
</dbReference>
<dbReference type="PANTHER" id="PTHR33204:SF37">
    <property type="entry name" value="HTH-TYPE TRANSCRIPTIONAL REGULATOR YODB"/>
    <property type="match status" value="1"/>
</dbReference>
<accession>A0A1H0ISM0</accession>
<organism evidence="5 6">
    <name type="scientific">Actinacidiphila guanduensis</name>
    <dbReference type="NCBI Taxonomy" id="310781"/>
    <lineage>
        <taxon>Bacteria</taxon>
        <taxon>Bacillati</taxon>
        <taxon>Actinomycetota</taxon>
        <taxon>Actinomycetes</taxon>
        <taxon>Kitasatosporales</taxon>
        <taxon>Streptomycetaceae</taxon>
        <taxon>Actinacidiphila</taxon>
    </lineage>
</organism>
<dbReference type="SUPFAM" id="SSF46785">
    <property type="entry name" value="Winged helix' DNA-binding domain"/>
    <property type="match status" value="1"/>
</dbReference>
<evidence type="ECO:0000256" key="1">
    <source>
        <dbReference type="ARBA" id="ARBA00023015"/>
    </source>
</evidence>
<feature type="domain" description="HTH hxlR-type" evidence="4">
    <location>
        <begin position="10"/>
        <end position="108"/>
    </location>
</feature>
<keyword evidence="2" id="KW-0238">DNA-binding</keyword>
<evidence type="ECO:0000256" key="3">
    <source>
        <dbReference type="ARBA" id="ARBA00023163"/>
    </source>
</evidence>
<dbReference type="InterPro" id="IPR036390">
    <property type="entry name" value="WH_DNA-bd_sf"/>
</dbReference>
<dbReference type="OrthoDB" id="370168at2"/>
<evidence type="ECO:0000256" key="2">
    <source>
        <dbReference type="ARBA" id="ARBA00023125"/>
    </source>
</evidence>
<keyword evidence="6" id="KW-1185">Reference proteome</keyword>
<dbReference type="AlphaFoldDB" id="A0A1H0ISM0"/>
<keyword evidence="3" id="KW-0804">Transcription</keyword>
<sequence length="118" mass="13015">MKVSATVKGCPERAVLEHLTSTWGVLVLGELACGTRRFSELRRAIDGVSEKMLTQTLRVLERDGFVRREAYPVIPPRVDYALTALGTEAAARVRALSDWTAEHVVEVTAAQRAYDEAS</sequence>
<dbReference type="InterPro" id="IPR036388">
    <property type="entry name" value="WH-like_DNA-bd_sf"/>
</dbReference>
<evidence type="ECO:0000259" key="4">
    <source>
        <dbReference type="PROSITE" id="PS51118"/>
    </source>
</evidence>
<dbReference type="Pfam" id="PF01638">
    <property type="entry name" value="HxlR"/>
    <property type="match status" value="1"/>
</dbReference>